<sequence length="85" mass="9651">MGGGARYPYPKYVWSPAGGWWVNPSNWKSNTFIAFAGGLAVVYAAWNVSANREERTQPPTRWIPSMLWAREFREKDAAKQVQDSS</sequence>
<protein>
    <submittedName>
        <fullName evidence="2">Uncharacterized protein</fullName>
    </submittedName>
</protein>
<dbReference type="PANTHER" id="PTHR34286">
    <property type="entry name" value="TRANSMEMBRANE PROTEIN"/>
    <property type="match status" value="1"/>
</dbReference>
<feature type="transmembrane region" description="Helical" evidence="1">
    <location>
        <begin position="31"/>
        <end position="48"/>
    </location>
</feature>
<reference evidence="2 3" key="1">
    <citation type="journal article" date="2019" name="Nat. Ecol. Evol.">
        <title>Megaphylogeny resolves global patterns of mushroom evolution.</title>
        <authorList>
            <person name="Varga T."/>
            <person name="Krizsan K."/>
            <person name="Foldi C."/>
            <person name="Dima B."/>
            <person name="Sanchez-Garcia M."/>
            <person name="Sanchez-Ramirez S."/>
            <person name="Szollosi G.J."/>
            <person name="Szarkandi J.G."/>
            <person name="Papp V."/>
            <person name="Albert L."/>
            <person name="Andreopoulos W."/>
            <person name="Angelini C."/>
            <person name="Antonin V."/>
            <person name="Barry K.W."/>
            <person name="Bougher N.L."/>
            <person name="Buchanan P."/>
            <person name="Buyck B."/>
            <person name="Bense V."/>
            <person name="Catcheside P."/>
            <person name="Chovatia M."/>
            <person name="Cooper J."/>
            <person name="Damon W."/>
            <person name="Desjardin D."/>
            <person name="Finy P."/>
            <person name="Geml J."/>
            <person name="Haridas S."/>
            <person name="Hughes K."/>
            <person name="Justo A."/>
            <person name="Karasinski D."/>
            <person name="Kautmanova I."/>
            <person name="Kiss B."/>
            <person name="Kocsube S."/>
            <person name="Kotiranta H."/>
            <person name="LaButti K.M."/>
            <person name="Lechner B.E."/>
            <person name="Liimatainen K."/>
            <person name="Lipzen A."/>
            <person name="Lukacs Z."/>
            <person name="Mihaltcheva S."/>
            <person name="Morgado L.N."/>
            <person name="Niskanen T."/>
            <person name="Noordeloos M.E."/>
            <person name="Ohm R.A."/>
            <person name="Ortiz-Santana B."/>
            <person name="Ovrebo C."/>
            <person name="Racz N."/>
            <person name="Riley R."/>
            <person name="Savchenko A."/>
            <person name="Shiryaev A."/>
            <person name="Soop K."/>
            <person name="Spirin V."/>
            <person name="Szebenyi C."/>
            <person name="Tomsovsky M."/>
            <person name="Tulloss R.E."/>
            <person name="Uehling J."/>
            <person name="Grigoriev I.V."/>
            <person name="Vagvolgyi C."/>
            <person name="Papp T."/>
            <person name="Martin F.M."/>
            <person name="Miettinen O."/>
            <person name="Hibbett D.S."/>
            <person name="Nagy L.G."/>
        </authorList>
    </citation>
    <scope>NUCLEOTIDE SEQUENCE [LARGE SCALE GENOMIC DNA]</scope>
    <source>
        <strain evidence="2 3">CBS 166.37</strain>
    </source>
</reference>
<name>A0A5C3LFM2_9AGAR</name>
<keyword evidence="1" id="KW-1133">Transmembrane helix</keyword>
<dbReference type="OrthoDB" id="2100988at2759"/>
<evidence type="ECO:0000256" key="1">
    <source>
        <dbReference type="SAM" id="Phobius"/>
    </source>
</evidence>
<dbReference type="PANTHER" id="PTHR34286:SF1">
    <property type="entry name" value="TRANSMEMBRANE PROTEIN"/>
    <property type="match status" value="1"/>
</dbReference>
<accession>A0A5C3LFM2</accession>
<gene>
    <name evidence="2" type="ORF">BDQ12DRAFT_68685</name>
</gene>
<evidence type="ECO:0000313" key="2">
    <source>
        <dbReference type="EMBL" id="TFK31914.1"/>
    </source>
</evidence>
<proteinExistence type="predicted"/>
<dbReference type="AlphaFoldDB" id="A0A5C3LFM2"/>
<keyword evidence="3" id="KW-1185">Reference proteome</keyword>
<dbReference type="Proteomes" id="UP000308652">
    <property type="component" value="Unassembled WGS sequence"/>
</dbReference>
<evidence type="ECO:0000313" key="3">
    <source>
        <dbReference type="Proteomes" id="UP000308652"/>
    </source>
</evidence>
<keyword evidence="1" id="KW-0812">Transmembrane</keyword>
<organism evidence="2 3">
    <name type="scientific">Crucibulum laeve</name>
    <dbReference type="NCBI Taxonomy" id="68775"/>
    <lineage>
        <taxon>Eukaryota</taxon>
        <taxon>Fungi</taxon>
        <taxon>Dikarya</taxon>
        <taxon>Basidiomycota</taxon>
        <taxon>Agaricomycotina</taxon>
        <taxon>Agaricomycetes</taxon>
        <taxon>Agaricomycetidae</taxon>
        <taxon>Agaricales</taxon>
        <taxon>Agaricineae</taxon>
        <taxon>Nidulariaceae</taxon>
        <taxon>Crucibulum</taxon>
    </lineage>
</organism>
<dbReference type="EMBL" id="ML213697">
    <property type="protein sequence ID" value="TFK31914.1"/>
    <property type="molecule type" value="Genomic_DNA"/>
</dbReference>
<keyword evidence="1" id="KW-0472">Membrane</keyword>
<dbReference type="STRING" id="68775.A0A5C3LFM2"/>